<keyword evidence="3" id="KW-0677">Repeat</keyword>
<keyword evidence="9" id="KW-1185">Reference proteome</keyword>
<accession>A0ABM3N0U9</accession>
<evidence type="ECO:0000256" key="1">
    <source>
        <dbReference type="ARBA" id="ARBA00004123"/>
    </source>
</evidence>
<evidence type="ECO:0000259" key="8">
    <source>
        <dbReference type="PROSITE" id="PS50157"/>
    </source>
</evidence>
<feature type="domain" description="C2H2-type" evidence="8">
    <location>
        <begin position="208"/>
        <end position="235"/>
    </location>
</feature>
<proteinExistence type="predicted"/>
<keyword evidence="5" id="KW-0862">Zinc</keyword>
<name>A0ABM3N0U9_GALME</name>
<evidence type="ECO:0000313" key="10">
    <source>
        <dbReference type="RefSeq" id="XP_052757184.1"/>
    </source>
</evidence>
<comment type="subcellular location">
    <subcellularLocation>
        <location evidence="1">Nucleus</location>
    </subcellularLocation>
</comment>
<dbReference type="PANTHER" id="PTHR23226">
    <property type="entry name" value="ZINC FINGER AND SCAN DOMAIN-CONTAINING"/>
    <property type="match status" value="1"/>
</dbReference>
<dbReference type="SMART" id="SM00355">
    <property type="entry name" value="ZnF_C2H2"/>
    <property type="match status" value="8"/>
</dbReference>
<dbReference type="PROSITE" id="PS50157">
    <property type="entry name" value="ZINC_FINGER_C2H2_2"/>
    <property type="match status" value="6"/>
</dbReference>
<evidence type="ECO:0000313" key="9">
    <source>
        <dbReference type="Proteomes" id="UP001652740"/>
    </source>
</evidence>
<evidence type="ECO:0000256" key="3">
    <source>
        <dbReference type="ARBA" id="ARBA00022737"/>
    </source>
</evidence>
<sequence length="263" mass="31181">MRRYTRVTKGRSARYVMRDYSVQNIGGSKRYRCKQCRKYFPLVKTIVEHLKEHKESLECPLCNVKFTRKQKRTEHLLNKHGVEETTDESGNIVQKDIKSPCNVCGKEYNVGDIYNRHVRTHKPIKCPECSLEFKDYEIPQHLKEVHNNMSMTCGICGYQVDKRCLMIKHQRRVHLKEKNYTCHICNANLFGSSDLKKHLVRHNPVKMYECAHCQKKYPRRSTLVQYLMIHTGNKRKVCPICDQRFVQKASLNYHMTKYHPESC</sequence>
<feature type="domain" description="C2H2-type" evidence="8">
    <location>
        <begin position="151"/>
        <end position="179"/>
    </location>
</feature>
<feature type="domain" description="C2H2-type" evidence="8">
    <location>
        <begin position="31"/>
        <end position="58"/>
    </location>
</feature>
<keyword evidence="2" id="KW-0479">Metal-binding</keyword>
<keyword evidence="6" id="KW-0539">Nucleus</keyword>
<gene>
    <name evidence="10" type="primary">LOC113510087</name>
</gene>
<dbReference type="SUPFAM" id="SSF57667">
    <property type="entry name" value="beta-beta-alpha zinc fingers"/>
    <property type="match status" value="4"/>
</dbReference>
<dbReference type="InterPro" id="IPR013087">
    <property type="entry name" value="Znf_C2H2_type"/>
</dbReference>
<evidence type="ECO:0000256" key="7">
    <source>
        <dbReference type="PROSITE-ProRule" id="PRU00042"/>
    </source>
</evidence>
<dbReference type="GeneID" id="113510087"/>
<organism evidence="9 10">
    <name type="scientific">Galleria mellonella</name>
    <name type="common">Greater wax moth</name>
    <dbReference type="NCBI Taxonomy" id="7137"/>
    <lineage>
        <taxon>Eukaryota</taxon>
        <taxon>Metazoa</taxon>
        <taxon>Ecdysozoa</taxon>
        <taxon>Arthropoda</taxon>
        <taxon>Hexapoda</taxon>
        <taxon>Insecta</taxon>
        <taxon>Pterygota</taxon>
        <taxon>Neoptera</taxon>
        <taxon>Endopterygota</taxon>
        <taxon>Lepidoptera</taxon>
        <taxon>Glossata</taxon>
        <taxon>Ditrysia</taxon>
        <taxon>Pyraloidea</taxon>
        <taxon>Pyralidae</taxon>
        <taxon>Galleriinae</taxon>
        <taxon>Galleria</taxon>
    </lineage>
</organism>
<evidence type="ECO:0000256" key="2">
    <source>
        <dbReference type="ARBA" id="ARBA00022723"/>
    </source>
</evidence>
<reference evidence="10" key="1">
    <citation type="submission" date="2025-08" db="UniProtKB">
        <authorList>
            <consortium name="RefSeq"/>
        </authorList>
    </citation>
    <scope>IDENTIFICATION</scope>
    <source>
        <tissue evidence="10">Whole larvae</tissue>
    </source>
</reference>
<feature type="domain" description="C2H2-type" evidence="8">
    <location>
        <begin position="99"/>
        <end position="126"/>
    </location>
</feature>
<dbReference type="PANTHER" id="PTHR23226:SF416">
    <property type="entry name" value="FI01424P"/>
    <property type="match status" value="1"/>
</dbReference>
<dbReference type="Proteomes" id="UP001652740">
    <property type="component" value="Unplaced"/>
</dbReference>
<dbReference type="Gene3D" id="3.30.160.60">
    <property type="entry name" value="Classic Zinc Finger"/>
    <property type="match status" value="5"/>
</dbReference>
<evidence type="ECO:0000256" key="5">
    <source>
        <dbReference type="ARBA" id="ARBA00022833"/>
    </source>
</evidence>
<protein>
    <submittedName>
        <fullName evidence="10">Zinc finger protein 135-like</fullName>
    </submittedName>
</protein>
<dbReference type="Pfam" id="PF00096">
    <property type="entry name" value="zf-C2H2"/>
    <property type="match status" value="1"/>
</dbReference>
<dbReference type="PROSITE" id="PS00028">
    <property type="entry name" value="ZINC_FINGER_C2H2_1"/>
    <property type="match status" value="6"/>
</dbReference>
<evidence type="ECO:0000256" key="6">
    <source>
        <dbReference type="ARBA" id="ARBA00023242"/>
    </source>
</evidence>
<keyword evidence="4 7" id="KW-0863">Zinc-finger</keyword>
<feature type="domain" description="C2H2-type" evidence="8">
    <location>
        <begin position="180"/>
        <end position="207"/>
    </location>
</feature>
<dbReference type="InterPro" id="IPR036236">
    <property type="entry name" value="Znf_C2H2_sf"/>
</dbReference>
<evidence type="ECO:0000256" key="4">
    <source>
        <dbReference type="ARBA" id="ARBA00022771"/>
    </source>
</evidence>
<feature type="domain" description="C2H2-type" evidence="8">
    <location>
        <begin position="236"/>
        <end position="259"/>
    </location>
</feature>
<dbReference type="RefSeq" id="XP_052757184.1">
    <property type="nucleotide sequence ID" value="XM_052901224.1"/>
</dbReference>